<accession>A0A192H1I2</accession>
<dbReference type="EMBL" id="CP014873">
    <property type="protein sequence ID" value="ANK62097.1"/>
    <property type="molecule type" value="Genomic_DNA"/>
</dbReference>
<dbReference type="InterPro" id="IPR015168">
    <property type="entry name" value="SsuA/THI5"/>
</dbReference>
<keyword evidence="3" id="KW-0813">Transport</keyword>
<dbReference type="PANTHER" id="PTHR30024">
    <property type="entry name" value="ALIPHATIC SULFONATES-BINDING PROTEIN-RELATED"/>
    <property type="match status" value="1"/>
</dbReference>
<dbReference type="GO" id="GO:0042626">
    <property type="term" value="F:ATPase-coupled transmembrane transporter activity"/>
    <property type="evidence" value="ECO:0007669"/>
    <property type="project" value="InterPro"/>
</dbReference>
<comment type="function">
    <text evidence="5">Part of a binding-protein-dependent transport system for aliphatic sulfonates. Putative binding protein.</text>
</comment>
<evidence type="ECO:0000256" key="1">
    <source>
        <dbReference type="ARBA" id="ARBA00004418"/>
    </source>
</evidence>
<dbReference type="Pfam" id="PF09084">
    <property type="entry name" value="NMT1"/>
    <property type="match status" value="1"/>
</dbReference>
<dbReference type="Gene3D" id="3.40.190.10">
    <property type="entry name" value="Periplasmic binding protein-like II"/>
    <property type="match status" value="2"/>
</dbReference>
<comment type="subcellular location">
    <subcellularLocation>
        <location evidence="1">Periplasm</location>
    </subcellularLocation>
</comment>
<dbReference type="PANTHER" id="PTHR30024:SF42">
    <property type="entry name" value="ALIPHATIC SULFONATES-BINDING PROTEIN-RELATED"/>
    <property type="match status" value="1"/>
</dbReference>
<evidence type="ECO:0000313" key="9">
    <source>
        <dbReference type="Proteomes" id="UP000078582"/>
    </source>
</evidence>
<dbReference type="FunFam" id="3.40.190.10:FF:000050">
    <property type="entry name" value="Sulfonate ABC transporter substrate-binding protein"/>
    <property type="match status" value="1"/>
</dbReference>
<evidence type="ECO:0000256" key="5">
    <source>
        <dbReference type="ARBA" id="ARBA00055538"/>
    </source>
</evidence>
<sequence length="324" mass="35420">MRKRKKLILFLAFILIWAVVAIFGYSKTQANQSASSNLTTIRVGYQKGDIFDIARTQGDLATDMKKKGYKIVWKQFQSGSALLQALSAGELDYGRTGDTPPVTAQASGTKLVYIGAAYSKAAGSGILVPKGSSITSLAQLKGKKVAYSKGSSSHYLLLKALKKAGLKASDIDWVDLDPAAANIAFSKGKVDAWAIWDPYTAAAQVQQNATLLTNAKGLTTDRDFILGTQAFATGHRNVSKLLLKEMQKSMKWANGHHTELINEMSKSLSLPKSAIKKMVERRNYGIQAINNQIIKEQQDIADLFYQEGLISKKVEVKKIVLSKE</sequence>
<organism evidence="8 9">
    <name type="scientific">Loigolactobacillus backii</name>
    <dbReference type="NCBI Taxonomy" id="375175"/>
    <lineage>
        <taxon>Bacteria</taxon>
        <taxon>Bacillati</taxon>
        <taxon>Bacillota</taxon>
        <taxon>Bacilli</taxon>
        <taxon>Lactobacillales</taxon>
        <taxon>Lactobacillaceae</taxon>
        <taxon>Loigolactobacillus</taxon>
    </lineage>
</organism>
<dbReference type="RefSeq" id="WP_068278988.1">
    <property type="nucleotide sequence ID" value="NZ_CP014873.1"/>
</dbReference>
<comment type="similarity">
    <text evidence="2">Belongs to the bacterial solute-binding protein SsuA/TauA family.</text>
</comment>
<dbReference type="SUPFAM" id="SSF53850">
    <property type="entry name" value="Periplasmic binding protein-like II"/>
    <property type="match status" value="1"/>
</dbReference>
<dbReference type="STRING" id="375175.AYR53_04525"/>
<name>A0A192H1I2_9LACO</name>
<protein>
    <recommendedName>
        <fullName evidence="6">Putative aliphatic sulfonates-binding protein</fullName>
    </recommendedName>
</protein>
<dbReference type="OrthoDB" id="286202at2"/>
<dbReference type="SMART" id="SM00062">
    <property type="entry name" value="PBPb"/>
    <property type="match status" value="1"/>
</dbReference>
<keyword evidence="9" id="KW-1185">Reference proteome</keyword>
<evidence type="ECO:0000256" key="2">
    <source>
        <dbReference type="ARBA" id="ARBA00010742"/>
    </source>
</evidence>
<keyword evidence="4" id="KW-0732">Signal</keyword>
<proteinExistence type="inferred from homology"/>
<gene>
    <name evidence="8" type="ORF">AYR53_04525</name>
</gene>
<reference evidence="8 9" key="1">
    <citation type="submission" date="2016-03" db="EMBL/GenBank/DDBJ databases">
        <title>Pediococcus and Lactobacillus from brewery environment - whole genome sequencing and assembly.</title>
        <authorList>
            <person name="Behr J."/>
            <person name="Geissler A.J."/>
            <person name="Vogel R.F."/>
        </authorList>
    </citation>
    <scope>NUCLEOTIDE SEQUENCE [LARGE SCALE GENOMIC DNA]</scope>
    <source>
        <strain evidence="8 9">TMW 1.1989</strain>
    </source>
</reference>
<evidence type="ECO:0000256" key="4">
    <source>
        <dbReference type="ARBA" id="ARBA00022729"/>
    </source>
</evidence>
<dbReference type="NCBIfam" id="TIGR01728">
    <property type="entry name" value="SsuA_fam"/>
    <property type="match status" value="1"/>
</dbReference>
<dbReference type="GO" id="GO:0042597">
    <property type="term" value="C:periplasmic space"/>
    <property type="evidence" value="ECO:0007669"/>
    <property type="project" value="UniProtKB-SubCell"/>
</dbReference>
<dbReference type="GO" id="GO:0016020">
    <property type="term" value="C:membrane"/>
    <property type="evidence" value="ECO:0007669"/>
    <property type="project" value="InterPro"/>
</dbReference>
<evidence type="ECO:0000256" key="6">
    <source>
        <dbReference type="ARBA" id="ARBA00070228"/>
    </source>
</evidence>
<dbReference type="AlphaFoldDB" id="A0A192H1I2"/>
<dbReference type="InterPro" id="IPR001638">
    <property type="entry name" value="Solute-binding_3/MltF_N"/>
</dbReference>
<dbReference type="InterPro" id="IPR010067">
    <property type="entry name" value="ABC_SsuA_sub-bd"/>
</dbReference>
<dbReference type="GeneID" id="42981507"/>
<evidence type="ECO:0000259" key="7">
    <source>
        <dbReference type="SMART" id="SM00062"/>
    </source>
</evidence>
<dbReference type="Proteomes" id="UP000078582">
    <property type="component" value="Chromosome"/>
</dbReference>
<evidence type="ECO:0000313" key="8">
    <source>
        <dbReference type="EMBL" id="ANK62097.1"/>
    </source>
</evidence>
<feature type="domain" description="Solute-binding protein family 3/N-terminal" evidence="7">
    <location>
        <begin position="40"/>
        <end position="256"/>
    </location>
</feature>
<evidence type="ECO:0000256" key="3">
    <source>
        <dbReference type="ARBA" id="ARBA00022448"/>
    </source>
</evidence>